<keyword evidence="7 9" id="KW-0326">Glycosidase</keyword>
<evidence type="ECO:0000256" key="8">
    <source>
        <dbReference type="ARBA" id="ARBA00023326"/>
    </source>
</evidence>
<dbReference type="SUPFAM" id="SSF51445">
    <property type="entry name" value="(Trans)glycosidases"/>
    <property type="match status" value="1"/>
</dbReference>
<keyword evidence="3" id="KW-0858">Xylan degradation</keyword>
<protein>
    <recommendedName>
        <fullName evidence="9">Beta-xylanase</fullName>
        <ecNumber evidence="9">3.2.1.8</ecNumber>
    </recommendedName>
</protein>
<keyword evidence="5 9" id="KW-0378">Hydrolase</keyword>
<dbReference type="Proteomes" id="UP001310248">
    <property type="component" value="Unassembled WGS sequence"/>
</dbReference>
<evidence type="ECO:0000259" key="11">
    <source>
        <dbReference type="PROSITE" id="PS51760"/>
    </source>
</evidence>
<evidence type="ECO:0000256" key="7">
    <source>
        <dbReference type="ARBA" id="ARBA00023295"/>
    </source>
</evidence>
<keyword evidence="13" id="KW-1185">Reference proteome</keyword>
<evidence type="ECO:0000256" key="3">
    <source>
        <dbReference type="ARBA" id="ARBA00022651"/>
    </source>
</evidence>
<dbReference type="InterPro" id="IPR017853">
    <property type="entry name" value="GH"/>
</dbReference>
<evidence type="ECO:0000256" key="4">
    <source>
        <dbReference type="ARBA" id="ARBA00022729"/>
    </source>
</evidence>
<keyword evidence="8 9" id="KW-0624">Polysaccharide degradation</keyword>
<keyword evidence="6 9" id="KW-0119">Carbohydrate metabolism</keyword>
<sequence>MRQHAIKTGIFKVAALAAAFCSLQVNAAPLRDVVKDQDTFIGAALETRHLQDKQFAETLAREFNQLTPENEMKWSYLQPERGKFTFEKADKLVDFAQKNNMMVRGHALVWHIQNPDWLENGDFSKEEMLKIMEEHITAVVSHYKGKVKYWDVVNEALDDNGGWRPTLWYKALGEDYIAKAFEFAHKADPDAILVYNDYSTEGKSPKANAAYRLVKKLKEQGVPIHGIGTQAHLVVGVQPRVADIAANIERIKELGLEFHFTEIDIRMQDPATDRMLQQQANMYEDLANLTAYFDHVNFFTTWGISDKYSWIPHWFKGYDHGLMFDKQYQEKPAYTAVNKVFADKAQGKFDWEPPAPLADVGRRFEAFISNEAKQAMPLDGDIAKWKEAVFYPFAYNQLGGKDLTLPAESNISGRFALLYDDNTLYGRVERKDDKTVTGNKEQVWENDSVEVFLGFGEEFAQIRALVGEEFAATAFQADIKNYWSEDGTVMEFSITPKQTDTLSGTTLGFNIALADNDAGPAAGRHAQLYPVPGTNNGWQGHDFGEVFFTAQNTEISDKLKGQVVSFKVEPVDGLDATSAFDLSQWENAYHYPFAFNQLNPINQTPPSQDIINGTWRVAYSGNTLHGVVHRHDNKTVTTGDDWQADNIEIFIKVGEEFVQLRSIVGQDFQENTFPGKRVAKWNEDGTIMQFSIELPVDSLAGKTIDWNIALADNDDGESRSSQLYPVPGNNTAYLGEQLTILEFVK</sequence>
<evidence type="ECO:0000256" key="10">
    <source>
        <dbReference type="SAM" id="SignalP"/>
    </source>
</evidence>
<evidence type="ECO:0000256" key="9">
    <source>
        <dbReference type="RuleBase" id="RU361174"/>
    </source>
</evidence>
<feature type="chain" id="PRO_5047338357" description="Beta-xylanase" evidence="10">
    <location>
        <begin position="28"/>
        <end position="745"/>
    </location>
</feature>
<feature type="signal peptide" evidence="10">
    <location>
        <begin position="1"/>
        <end position="27"/>
    </location>
</feature>
<dbReference type="Gene3D" id="2.60.40.1190">
    <property type="match status" value="2"/>
</dbReference>
<name>A0ABU7G4W6_9ALTE</name>
<dbReference type="InterPro" id="IPR010502">
    <property type="entry name" value="Carb-bd_dom_fam9"/>
</dbReference>
<feature type="domain" description="GH10" evidence="11">
    <location>
        <begin position="24"/>
        <end position="340"/>
    </location>
</feature>
<dbReference type="PANTHER" id="PTHR31490">
    <property type="entry name" value="GLYCOSYL HYDROLASE"/>
    <property type="match status" value="1"/>
</dbReference>
<dbReference type="PROSITE" id="PS51760">
    <property type="entry name" value="GH10_2"/>
    <property type="match status" value="1"/>
</dbReference>
<comment type="similarity">
    <text evidence="2 9">Belongs to the glycosyl hydrolase 10 (cellulase F) family.</text>
</comment>
<dbReference type="PANTHER" id="PTHR31490:SF88">
    <property type="entry name" value="BETA-XYLANASE"/>
    <property type="match status" value="1"/>
</dbReference>
<keyword evidence="4 10" id="KW-0732">Signal</keyword>
<dbReference type="Gene3D" id="3.20.20.80">
    <property type="entry name" value="Glycosidases"/>
    <property type="match status" value="1"/>
</dbReference>
<dbReference type="SMART" id="SM00633">
    <property type="entry name" value="Glyco_10"/>
    <property type="match status" value="1"/>
</dbReference>
<dbReference type="Pfam" id="PF00331">
    <property type="entry name" value="Glyco_hydro_10"/>
    <property type="match status" value="1"/>
</dbReference>
<evidence type="ECO:0000313" key="13">
    <source>
        <dbReference type="Proteomes" id="UP001310248"/>
    </source>
</evidence>
<organism evidence="12 13">
    <name type="scientific">Agarivorans aestuarii</name>
    <dbReference type="NCBI Taxonomy" id="1563703"/>
    <lineage>
        <taxon>Bacteria</taxon>
        <taxon>Pseudomonadati</taxon>
        <taxon>Pseudomonadota</taxon>
        <taxon>Gammaproteobacteria</taxon>
        <taxon>Alteromonadales</taxon>
        <taxon>Alteromonadaceae</taxon>
        <taxon>Agarivorans</taxon>
    </lineage>
</organism>
<dbReference type="Pfam" id="PF06452">
    <property type="entry name" value="CBM9_1"/>
    <property type="match status" value="1"/>
</dbReference>
<dbReference type="EC" id="3.2.1.8" evidence="9"/>
<evidence type="ECO:0000313" key="12">
    <source>
        <dbReference type="EMBL" id="MEE1673495.1"/>
    </source>
</evidence>
<dbReference type="InterPro" id="IPR044846">
    <property type="entry name" value="GH10"/>
</dbReference>
<evidence type="ECO:0000256" key="1">
    <source>
        <dbReference type="ARBA" id="ARBA00000681"/>
    </source>
</evidence>
<dbReference type="RefSeq" id="WP_329774786.1">
    <property type="nucleotide sequence ID" value="NZ_JAYDYW010000005.1"/>
</dbReference>
<comment type="catalytic activity">
    <reaction evidence="1 9">
        <text>Endohydrolysis of (1-&gt;4)-beta-D-xylosidic linkages in xylans.</text>
        <dbReference type="EC" id="3.2.1.8"/>
    </reaction>
</comment>
<proteinExistence type="inferred from homology"/>
<dbReference type="InterPro" id="IPR001000">
    <property type="entry name" value="GH10_dom"/>
</dbReference>
<comment type="caution">
    <text evidence="12">The sequence shown here is derived from an EMBL/GenBank/DDBJ whole genome shotgun (WGS) entry which is preliminary data.</text>
</comment>
<dbReference type="SUPFAM" id="SSF49344">
    <property type="entry name" value="CBD9-like"/>
    <property type="match status" value="1"/>
</dbReference>
<evidence type="ECO:0000256" key="2">
    <source>
        <dbReference type="ARBA" id="ARBA00007495"/>
    </source>
</evidence>
<dbReference type="EMBL" id="JAYDYW010000005">
    <property type="protein sequence ID" value="MEE1673495.1"/>
    <property type="molecule type" value="Genomic_DNA"/>
</dbReference>
<accession>A0ABU7G4W6</accession>
<dbReference type="PRINTS" id="PR00134">
    <property type="entry name" value="GLHYDRLASE10"/>
</dbReference>
<evidence type="ECO:0000256" key="5">
    <source>
        <dbReference type="ARBA" id="ARBA00022801"/>
    </source>
</evidence>
<gene>
    <name evidence="12" type="ORF">SNR37_002919</name>
</gene>
<reference evidence="13" key="1">
    <citation type="submission" date="2023-07" db="EMBL/GenBank/DDBJ databases">
        <title>Draft genome sequence of Agarivorans aestuarii strain ZMCS4, a CAZymes producing bacteria isolated from the marine brown algae Clodostephus spongiosus.</title>
        <authorList>
            <person name="Lorente B."/>
            <person name="Cabral C."/>
            <person name="Frias J."/>
            <person name="Faria J."/>
            <person name="Toubarro D."/>
        </authorList>
    </citation>
    <scope>NUCLEOTIDE SEQUENCE [LARGE SCALE GENOMIC DNA]</scope>
    <source>
        <strain evidence="13">ZMCS4</strain>
    </source>
</reference>
<evidence type="ECO:0000256" key="6">
    <source>
        <dbReference type="ARBA" id="ARBA00023277"/>
    </source>
</evidence>